<dbReference type="AlphaFoldDB" id="A0A9Q1A9P9"/>
<keyword evidence="4" id="KW-0677">Repeat</keyword>
<reference evidence="7" key="2">
    <citation type="journal article" date="2023" name="Int. J. Mol. Sci.">
        <title>De Novo Assembly and Annotation of 11 Diverse Shrub Willow (Salix) Genomes Reveals Novel Gene Organization in Sex-Linked Regions.</title>
        <authorList>
            <person name="Hyden B."/>
            <person name="Feng K."/>
            <person name="Yates T.B."/>
            <person name="Jawdy S."/>
            <person name="Cereghino C."/>
            <person name="Smart L.B."/>
            <person name="Muchero W."/>
        </authorList>
    </citation>
    <scope>NUCLEOTIDE SEQUENCE</scope>
    <source>
        <tissue evidence="7">Shoot tip</tissue>
    </source>
</reference>
<accession>A0A9Q1A9P9</accession>
<evidence type="ECO:0000313" key="7">
    <source>
        <dbReference type="EMBL" id="KAJ6763079.1"/>
    </source>
</evidence>
<evidence type="ECO:0000256" key="6">
    <source>
        <dbReference type="SAM" id="MobiDB-lite"/>
    </source>
</evidence>
<protein>
    <submittedName>
        <fullName evidence="7">IMPORTIN BETA</fullName>
    </submittedName>
</protein>
<evidence type="ECO:0000256" key="3">
    <source>
        <dbReference type="ARBA" id="ARBA00022490"/>
    </source>
</evidence>
<name>A0A9Q1A9P9_SALPP</name>
<proteinExistence type="predicted"/>
<dbReference type="GO" id="GO:0006606">
    <property type="term" value="P:protein import into nucleus"/>
    <property type="evidence" value="ECO:0007669"/>
    <property type="project" value="InterPro"/>
</dbReference>
<dbReference type="InterPro" id="IPR016024">
    <property type="entry name" value="ARM-type_fold"/>
</dbReference>
<feature type="region of interest" description="Disordered" evidence="6">
    <location>
        <begin position="138"/>
        <end position="160"/>
    </location>
</feature>
<comment type="caution">
    <text evidence="7">The sequence shown here is derived from an EMBL/GenBank/DDBJ whole genome shotgun (WGS) entry which is preliminary data.</text>
</comment>
<dbReference type="OrthoDB" id="543373at2759"/>
<comment type="subcellular location">
    <subcellularLocation>
        <location evidence="1">Cytoplasm</location>
    </subcellularLocation>
</comment>
<dbReference type="PANTHER" id="PTHR10527">
    <property type="entry name" value="IMPORTIN BETA"/>
    <property type="match status" value="1"/>
</dbReference>
<dbReference type="InterPro" id="IPR040122">
    <property type="entry name" value="Importin_beta"/>
</dbReference>
<evidence type="ECO:0000313" key="8">
    <source>
        <dbReference type="Proteomes" id="UP001151532"/>
    </source>
</evidence>
<evidence type="ECO:0000256" key="2">
    <source>
        <dbReference type="ARBA" id="ARBA00022448"/>
    </source>
</evidence>
<gene>
    <name evidence="7" type="ORF">OIU79_023760</name>
</gene>
<dbReference type="Gene3D" id="1.25.10.10">
    <property type="entry name" value="Leucine-rich Repeat Variant"/>
    <property type="match status" value="1"/>
</dbReference>
<evidence type="ECO:0000256" key="1">
    <source>
        <dbReference type="ARBA" id="ARBA00004496"/>
    </source>
</evidence>
<organism evidence="7 8">
    <name type="scientific">Salix purpurea</name>
    <name type="common">Purple osier willow</name>
    <dbReference type="NCBI Taxonomy" id="77065"/>
    <lineage>
        <taxon>Eukaryota</taxon>
        <taxon>Viridiplantae</taxon>
        <taxon>Streptophyta</taxon>
        <taxon>Embryophyta</taxon>
        <taxon>Tracheophyta</taxon>
        <taxon>Spermatophyta</taxon>
        <taxon>Magnoliopsida</taxon>
        <taxon>eudicotyledons</taxon>
        <taxon>Gunneridae</taxon>
        <taxon>Pentapetalae</taxon>
        <taxon>rosids</taxon>
        <taxon>fabids</taxon>
        <taxon>Malpighiales</taxon>
        <taxon>Salicaceae</taxon>
        <taxon>Saliceae</taxon>
        <taxon>Salix</taxon>
    </lineage>
</organism>
<keyword evidence="5" id="KW-0653">Protein transport</keyword>
<keyword evidence="8" id="KW-1185">Reference proteome</keyword>
<dbReference type="InterPro" id="IPR041389">
    <property type="entry name" value="Importin_rep_6"/>
</dbReference>
<dbReference type="SUPFAM" id="SSF48371">
    <property type="entry name" value="ARM repeat"/>
    <property type="match status" value="1"/>
</dbReference>
<reference evidence="7" key="1">
    <citation type="submission" date="2022-11" db="EMBL/GenBank/DDBJ databases">
        <authorList>
            <person name="Hyden B.L."/>
            <person name="Feng K."/>
            <person name="Yates T."/>
            <person name="Jawdy S."/>
            <person name="Smart L.B."/>
            <person name="Muchero W."/>
        </authorList>
    </citation>
    <scope>NUCLEOTIDE SEQUENCE</scope>
    <source>
        <tissue evidence="7">Shoot tip</tissue>
    </source>
</reference>
<dbReference type="Pfam" id="PF18829">
    <property type="entry name" value="Importin_rep_6"/>
    <property type="match status" value="1"/>
</dbReference>
<evidence type="ECO:0000256" key="5">
    <source>
        <dbReference type="ARBA" id="ARBA00022927"/>
    </source>
</evidence>
<keyword evidence="2" id="KW-0813">Transport</keyword>
<sequence>MLCCYADELKEGFFPWIDQVSIVSDFWQYLFLFVIAMPELLGSAKLAVEKDQSQGHNESYIKQLSDYIVPALVEALHKEPEVEICVNMLDSLTECIQVSGPLLDECQVRSIVEEIKRVITASSVRKQERAERIKAEDFDSEEGELLEEENELEEELFDRV</sequence>
<dbReference type="InterPro" id="IPR011989">
    <property type="entry name" value="ARM-like"/>
</dbReference>
<dbReference type="Proteomes" id="UP001151532">
    <property type="component" value="Chromosome 13"/>
</dbReference>
<dbReference type="EMBL" id="JAPFFK010000005">
    <property type="protein sequence ID" value="KAJ6763079.1"/>
    <property type="molecule type" value="Genomic_DNA"/>
</dbReference>
<evidence type="ECO:0000256" key="4">
    <source>
        <dbReference type="ARBA" id="ARBA00022737"/>
    </source>
</evidence>
<dbReference type="GO" id="GO:0005737">
    <property type="term" value="C:cytoplasm"/>
    <property type="evidence" value="ECO:0007669"/>
    <property type="project" value="UniProtKB-SubCell"/>
</dbReference>
<keyword evidence="3" id="KW-0963">Cytoplasm</keyword>